<proteinExistence type="predicted"/>
<name>A0AA86W2U3_9FABA</name>
<protein>
    <submittedName>
        <fullName evidence="2">Uncharacterized protein</fullName>
    </submittedName>
</protein>
<feature type="chain" id="PRO_5041690546" evidence="1">
    <location>
        <begin position="21"/>
        <end position="184"/>
    </location>
</feature>
<evidence type="ECO:0000256" key="1">
    <source>
        <dbReference type="SAM" id="SignalP"/>
    </source>
</evidence>
<dbReference type="Proteomes" id="UP001189624">
    <property type="component" value="Chromosome 10"/>
</dbReference>
<sequence>MKMGQKHVALLLMWLAVGVCDDEEMTLEEKREDCNSYCYRACMFPAAFCKWWCGGRCRNPIFWDERLDDDDASKMYLVPTEENYKAYSSANPPSSSSNIEISVAVSLSLVGGNSSRCWWPWSRAPWWPIRVTGCTFLHATDTLIIWKCCTCRKTVRVDFTYAPITRNTRFGALFQIRTTTSYYA</sequence>
<keyword evidence="3" id="KW-1185">Reference proteome</keyword>
<dbReference type="AlphaFoldDB" id="A0AA86W2U3"/>
<organism evidence="2 3">
    <name type="scientific">Sphenostylis stenocarpa</name>
    <dbReference type="NCBI Taxonomy" id="92480"/>
    <lineage>
        <taxon>Eukaryota</taxon>
        <taxon>Viridiplantae</taxon>
        <taxon>Streptophyta</taxon>
        <taxon>Embryophyta</taxon>
        <taxon>Tracheophyta</taxon>
        <taxon>Spermatophyta</taxon>
        <taxon>Magnoliopsida</taxon>
        <taxon>eudicotyledons</taxon>
        <taxon>Gunneridae</taxon>
        <taxon>Pentapetalae</taxon>
        <taxon>rosids</taxon>
        <taxon>fabids</taxon>
        <taxon>Fabales</taxon>
        <taxon>Fabaceae</taxon>
        <taxon>Papilionoideae</taxon>
        <taxon>50 kb inversion clade</taxon>
        <taxon>NPAAA clade</taxon>
        <taxon>indigoferoid/millettioid clade</taxon>
        <taxon>Phaseoleae</taxon>
        <taxon>Sphenostylis</taxon>
    </lineage>
</organism>
<dbReference type="EMBL" id="OY731407">
    <property type="protein sequence ID" value="CAJ1977188.1"/>
    <property type="molecule type" value="Genomic_DNA"/>
</dbReference>
<evidence type="ECO:0000313" key="3">
    <source>
        <dbReference type="Proteomes" id="UP001189624"/>
    </source>
</evidence>
<dbReference type="Gramene" id="rna-AYBTSS11_LOCUS29337">
    <property type="protein sequence ID" value="CAJ1977188.1"/>
    <property type="gene ID" value="gene-AYBTSS11_LOCUS29337"/>
</dbReference>
<reference evidence="2" key="1">
    <citation type="submission" date="2023-10" db="EMBL/GenBank/DDBJ databases">
        <authorList>
            <person name="Domelevo Entfellner J.-B."/>
        </authorList>
    </citation>
    <scope>NUCLEOTIDE SEQUENCE</scope>
</reference>
<feature type="signal peptide" evidence="1">
    <location>
        <begin position="1"/>
        <end position="20"/>
    </location>
</feature>
<evidence type="ECO:0000313" key="2">
    <source>
        <dbReference type="EMBL" id="CAJ1977188.1"/>
    </source>
</evidence>
<keyword evidence="1" id="KW-0732">Signal</keyword>
<accession>A0AA86W2U3</accession>
<gene>
    <name evidence="2" type="ORF">AYBTSS11_LOCUS29337</name>
</gene>